<dbReference type="GO" id="GO:0008324">
    <property type="term" value="F:monoatomic cation transmembrane transporter activity"/>
    <property type="evidence" value="ECO:0007669"/>
    <property type="project" value="InterPro"/>
</dbReference>
<dbReference type="Pfam" id="PF16916">
    <property type="entry name" value="ZT_dimer"/>
    <property type="match status" value="1"/>
</dbReference>
<dbReference type="AlphaFoldDB" id="I3TF26"/>
<dbReference type="InterPro" id="IPR036837">
    <property type="entry name" value="Cation_efflux_CTD_sf"/>
</dbReference>
<evidence type="ECO:0000256" key="3">
    <source>
        <dbReference type="ARBA" id="ARBA00022692"/>
    </source>
</evidence>
<feature type="transmembrane region" description="Helical" evidence="6">
    <location>
        <begin position="7"/>
        <end position="24"/>
    </location>
</feature>
<feature type="transmembrane region" description="Helical" evidence="6">
    <location>
        <begin position="168"/>
        <end position="190"/>
    </location>
</feature>
<dbReference type="Proteomes" id="UP000005270">
    <property type="component" value="Chromosome"/>
</dbReference>
<dbReference type="HOGENOM" id="CLU_938823_0_0_2"/>
<evidence type="ECO:0000256" key="6">
    <source>
        <dbReference type="SAM" id="Phobius"/>
    </source>
</evidence>
<dbReference type="InParanoid" id="I3TF26"/>
<dbReference type="GO" id="GO:0016020">
    <property type="term" value="C:membrane"/>
    <property type="evidence" value="ECO:0007669"/>
    <property type="project" value="UniProtKB-SubCell"/>
</dbReference>
<name>I3TF26_THEC1</name>
<feature type="transmembrane region" description="Helical" evidence="6">
    <location>
        <begin position="69"/>
        <end position="88"/>
    </location>
</feature>
<dbReference type="InterPro" id="IPR058533">
    <property type="entry name" value="Cation_efflux_TM"/>
</dbReference>
<dbReference type="NCBIfam" id="TIGR01297">
    <property type="entry name" value="CDF"/>
    <property type="match status" value="1"/>
</dbReference>
<evidence type="ECO:0000313" key="9">
    <source>
        <dbReference type="EMBL" id="AFK51364.1"/>
    </source>
</evidence>
<gene>
    <name evidence="9" type="ordered locus">TCELL_0940</name>
</gene>
<evidence type="ECO:0000259" key="7">
    <source>
        <dbReference type="Pfam" id="PF01545"/>
    </source>
</evidence>
<feature type="transmembrane region" description="Helical" evidence="6">
    <location>
        <begin position="141"/>
        <end position="162"/>
    </location>
</feature>
<reference evidence="9 10" key="1">
    <citation type="journal article" date="2012" name="J. Bacteriol.">
        <title>Complete genome sequence of the hyperthermophilic cellulolytic Crenarchaeon 'Thermogladius cellulolyticus' 1633.</title>
        <authorList>
            <person name="Mardanov A.V."/>
            <person name="Kochetkova T.V."/>
            <person name="Beletsky A.V."/>
            <person name="Bonch-Osmolovskaya E.A."/>
            <person name="Ravin N.V."/>
            <person name="Skryabin K.G."/>
        </authorList>
    </citation>
    <scope>NUCLEOTIDE SEQUENCE [LARGE SCALE GENOMIC DNA]</scope>
    <source>
        <strain evidence="10">DSM 22663 / VKM B-2946 / 1633</strain>
    </source>
</reference>
<evidence type="ECO:0000313" key="10">
    <source>
        <dbReference type="Proteomes" id="UP000005270"/>
    </source>
</evidence>
<feature type="domain" description="Cation efflux protein transmembrane" evidence="7">
    <location>
        <begin position="6"/>
        <end position="192"/>
    </location>
</feature>
<dbReference type="RefSeq" id="WP_014737614.1">
    <property type="nucleotide sequence ID" value="NC_017954.1"/>
</dbReference>
<dbReference type="PANTHER" id="PTHR43840">
    <property type="entry name" value="MITOCHONDRIAL METAL TRANSPORTER 1-RELATED"/>
    <property type="match status" value="1"/>
</dbReference>
<comment type="subcellular location">
    <subcellularLocation>
        <location evidence="1">Membrane</location>
        <topology evidence="1">Multi-pass membrane protein</topology>
    </subcellularLocation>
</comment>
<dbReference type="PANTHER" id="PTHR43840:SF15">
    <property type="entry name" value="MITOCHONDRIAL METAL TRANSPORTER 1-RELATED"/>
    <property type="match status" value="1"/>
</dbReference>
<organism evidence="9 10">
    <name type="scientific">Thermogladius calderae (strain DSM 22663 / VKM B-2946 / 1633)</name>
    <dbReference type="NCBI Taxonomy" id="1184251"/>
    <lineage>
        <taxon>Archaea</taxon>
        <taxon>Thermoproteota</taxon>
        <taxon>Thermoprotei</taxon>
        <taxon>Desulfurococcales</taxon>
        <taxon>Desulfurococcaceae</taxon>
        <taxon>Thermogladius</taxon>
    </lineage>
</organism>
<evidence type="ECO:0000256" key="5">
    <source>
        <dbReference type="ARBA" id="ARBA00023136"/>
    </source>
</evidence>
<feature type="domain" description="Cation efflux protein cytoplasmic" evidence="8">
    <location>
        <begin position="202"/>
        <end position="274"/>
    </location>
</feature>
<dbReference type="SUPFAM" id="SSF160240">
    <property type="entry name" value="Cation efflux protein cytoplasmic domain-like"/>
    <property type="match status" value="1"/>
</dbReference>
<dbReference type="KEGG" id="thg:TCELL_0940"/>
<feature type="transmembrane region" description="Helical" evidence="6">
    <location>
        <begin position="30"/>
        <end position="49"/>
    </location>
</feature>
<dbReference type="Pfam" id="PF01545">
    <property type="entry name" value="Cation_efflux"/>
    <property type="match status" value="1"/>
</dbReference>
<dbReference type="InterPro" id="IPR027469">
    <property type="entry name" value="Cation_efflux_TMD_sf"/>
</dbReference>
<dbReference type="SUPFAM" id="SSF161111">
    <property type="entry name" value="Cation efflux protein transmembrane domain-like"/>
    <property type="match status" value="1"/>
</dbReference>
<evidence type="ECO:0000259" key="8">
    <source>
        <dbReference type="Pfam" id="PF16916"/>
    </source>
</evidence>
<protein>
    <submittedName>
        <fullName evidence="9">Cation_efflux domain containing protein</fullName>
    </submittedName>
</protein>
<evidence type="ECO:0000256" key="2">
    <source>
        <dbReference type="ARBA" id="ARBA00022448"/>
    </source>
</evidence>
<dbReference type="Gene3D" id="3.30.70.1350">
    <property type="entry name" value="Cation efflux protein, cytoplasmic domain"/>
    <property type="match status" value="1"/>
</dbReference>
<sequence>MNPVELSIVLNSVSTVLFVVSLFFSSSISVQIGALNELTDTIGLIAMMVGLRRVRRSLEYPFGVERRSYATSLIALMIFSGSILGFAVNRVVSALGRMPDVYSTPISLHAVLVSTVLNTVPLFYSAYYLTRENTDPVAKGTMVDSLADTLVGIISFIALYTGSSLVDVVGSVIITGVVVAISFSIGYRFYRVLTGHAPPKGVLVKVLNSVLSLREVKDVNVFKAAMLTEDEYLLVLEVEVDENMDVRRAEELANSIESKVKEVDPRFKYVYVEIVPARREPPSYKEIISEITSLDE</sequence>
<dbReference type="InterPro" id="IPR027470">
    <property type="entry name" value="Cation_efflux_CTD"/>
</dbReference>
<dbReference type="EMBL" id="CP003531">
    <property type="protein sequence ID" value="AFK51364.1"/>
    <property type="molecule type" value="Genomic_DNA"/>
</dbReference>
<keyword evidence="4 6" id="KW-1133">Transmembrane helix</keyword>
<dbReference type="Gene3D" id="1.20.1510.10">
    <property type="entry name" value="Cation efflux protein transmembrane domain"/>
    <property type="match status" value="1"/>
</dbReference>
<proteinExistence type="predicted"/>
<dbReference type="InterPro" id="IPR002524">
    <property type="entry name" value="Cation_efflux"/>
</dbReference>
<keyword evidence="10" id="KW-1185">Reference proteome</keyword>
<dbReference type="InterPro" id="IPR050291">
    <property type="entry name" value="CDF_Transporter"/>
</dbReference>
<dbReference type="eggNOG" id="arCOG01474">
    <property type="taxonomic scope" value="Archaea"/>
</dbReference>
<evidence type="ECO:0000256" key="4">
    <source>
        <dbReference type="ARBA" id="ARBA00022989"/>
    </source>
</evidence>
<dbReference type="GeneID" id="13013257"/>
<accession>I3TF26</accession>
<keyword evidence="5 6" id="KW-0472">Membrane</keyword>
<keyword evidence="2" id="KW-0813">Transport</keyword>
<keyword evidence="3 6" id="KW-0812">Transmembrane</keyword>
<evidence type="ECO:0000256" key="1">
    <source>
        <dbReference type="ARBA" id="ARBA00004141"/>
    </source>
</evidence>
<dbReference type="STRING" id="1184251.TCELL_0940"/>
<feature type="transmembrane region" description="Helical" evidence="6">
    <location>
        <begin position="108"/>
        <end position="129"/>
    </location>
</feature>